<keyword evidence="2" id="KW-0472">Membrane</keyword>
<keyword evidence="2" id="KW-0812">Transmembrane</keyword>
<dbReference type="AlphaFoldDB" id="A0A345ULL6"/>
<evidence type="ECO:0000313" key="3">
    <source>
        <dbReference type="EMBL" id="AXJ01368.1"/>
    </source>
</evidence>
<dbReference type="Proteomes" id="UP000254808">
    <property type="component" value="Chromosome"/>
</dbReference>
<proteinExistence type="predicted"/>
<keyword evidence="4" id="KW-1185">Reference proteome</keyword>
<dbReference type="EMBL" id="CP027806">
    <property type="protein sequence ID" value="AXJ01368.1"/>
    <property type="molecule type" value="Genomic_DNA"/>
</dbReference>
<feature type="compositionally biased region" description="Polar residues" evidence="1">
    <location>
        <begin position="109"/>
        <end position="122"/>
    </location>
</feature>
<evidence type="ECO:0000313" key="4">
    <source>
        <dbReference type="Proteomes" id="UP000254808"/>
    </source>
</evidence>
<sequence>MTQVIICPVVSTKPFSLNPIKAISSLILIFTMLFSAAEVNRIGLFVFAHYTGNSCTNILCTCGSGCACSHTSDSNADSPVPVNAAGIPLIAPTLSSGSDSENALCCSGTDASQPDDSQTSETKLATAQGAQLCSCGHHDPADTSGTIKPLDKVTLAVGMLLQKPELRPNKLPSITQSTHPAFPDEVFHPPTV</sequence>
<keyword evidence="2" id="KW-1133">Transmembrane helix</keyword>
<organism evidence="3 4">
    <name type="scientific">Cyclonatronum proteinivorum</name>
    <dbReference type="NCBI Taxonomy" id="1457365"/>
    <lineage>
        <taxon>Bacteria</taxon>
        <taxon>Pseudomonadati</taxon>
        <taxon>Balneolota</taxon>
        <taxon>Balneolia</taxon>
        <taxon>Balneolales</taxon>
        <taxon>Cyclonatronaceae</taxon>
        <taxon>Cyclonatronum</taxon>
    </lineage>
</organism>
<name>A0A345ULL6_9BACT</name>
<evidence type="ECO:0000256" key="2">
    <source>
        <dbReference type="SAM" id="Phobius"/>
    </source>
</evidence>
<feature type="transmembrane region" description="Helical" evidence="2">
    <location>
        <begin position="20"/>
        <end position="37"/>
    </location>
</feature>
<gene>
    <name evidence="3" type="ORF">CYPRO_2119</name>
</gene>
<evidence type="ECO:0000256" key="1">
    <source>
        <dbReference type="SAM" id="MobiDB-lite"/>
    </source>
</evidence>
<reference evidence="3 4" key="1">
    <citation type="submission" date="2018-03" db="EMBL/GenBank/DDBJ databases">
        <title>Phenotypic and genomic properties of Cyclonatronum proteinivorum gen. nov., sp. nov., a haloalkaliphilic bacteroidete from soda lakes possessing Na+-translocating rhodopsin.</title>
        <authorList>
            <person name="Toshchakov S.V."/>
            <person name="Korzhenkov A."/>
            <person name="Samarov N.I."/>
            <person name="Kublanov I.V."/>
            <person name="Muntyan M.S."/>
            <person name="Sorokin D.Y."/>
        </authorList>
    </citation>
    <scope>NUCLEOTIDE SEQUENCE [LARGE SCALE GENOMIC DNA]</scope>
    <source>
        <strain evidence="3 4">Omega</strain>
    </source>
</reference>
<dbReference type="KEGG" id="cprv:CYPRO_2119"/>
<feature type="region of interest" description="Disordered" evidence="1">
    <location>
        <begin position="101"/>
        <end position="122"/>
    </location>
</feature>
<accession>A0A345ULL6</accession>
<protein>
    <submittedName>
        <fullName evidence="3">Uncharacterized protein</fullName>
    </submittedName>
</protein>